<dbReference type="PROSITE" id="PS01031">
    <property type="entry name" value="SHSP"/>
    <property type="match status" value="1"/>
</dbReference>
<evidence type="ECO:0000259" key="3">
    <source>
        <dbReference type="PROSITE" id="PS01031"/>
    </source>
</evidence>
<dbReference type="PANTHER" id="PTHR11527">
    <property type="entry name" value="HEAT-SHOCK PROTEIN 20 FAMILY MEMBER"/>
    <property type="match status" value="1"/>
</dbReference>
<accession>A0A0G9K2Q8</accession>
<dbReference type="EMBL" id="JAIQ01000122">
    <property type="protein sequence ID" value="KLD98487.1"/>
    <property type="molecule type" value="Genomic_DNA"/>
</dbReference>
<evidence type="ECO:0000313" key="5">
    <source>
        <dbReference type="Proteomes" id="UP000035514"/>
    </source>
</evidence>
<sequence length="184" mass="21221">MDFSKLAPWNWFKDEESNKGEVVPVKNNNQVSTNTTGTLLDIHREFDNLFHSLRQNIEQSFAPFNMRNLSNDGWFKPSLDVATSDNEYTVKLEIPGVEAKDMQIEIDGDTMIIKGEKRQENEEKNKDFYRIERSYGSFRRVLNLPGDADVDKIESNHKDGVLTINIPKKVLPKSDTKKIEIKSN</sequence>
<proteinExistence type="inferred from homology"/>
<reference evidence="4 5" key="1">
    <citation type="submission" date="2014-01" db="EMBL/GenBank/DDBJ databases">
        <title>Development of a Comparative Genomic Fingerprinting Assay for High Resolution Genotyping of Arcobacter butzleri.</title>
        <authorList>
            <person name="Webb A.L."/>
            <person name="Inglis G.D."/>
            <person name="Kruczkiewicz P."/>
            <person name="Selinger L.B."/>
            <person name="Taboada E.N."/>
        </authorList>
    </citation>
    <scope>NUCLEOTIDE SEQUENCE [LARGE SCALE GENOMIC DNA]</scope>
    <source>
        <strain evidence="4 5">L348</strain>
    </source>
</reference>
<organism evidence="4 5">
    <name type="scientific">Aliarcobacter butzleri L348</name>
    <dbReference type="NCBI Taxonomy" id="1447256"/>
    <lineage>
        <taxon>Bacteria</taxon>
        <taxon>Pseudomonadati</taxon>
        <taxon>Campylobacterota</taxon>
        <taxon>Epsilonproteobacteria</taxon>
        <taxon>Campylobacterales</taxon>
        <taxon>Arcobacteraceae</taxon>
        <taxon>Aliarcobacter</taxon>
    </lineage>
</organism>
<dbReference type="PATRIC" id="fig|1447256.3.peg.1697"/>
<dbReference type="Pfam" id="PF00011">
    <property type="entry name" value="HSP20"/>
    <property type="match status" value="1"/>
</dbReference>
<comment type="similarity">
    <text evidence="1 2">Belongs to the small heat shock protein (HSP20) family.</text>
</comment>
<dbReference type="Gene3D" id="2.60.40.790">
    <property type="match status" value="1"/>
</dbReference>
<gene>
    <name evidence="4" type="ORF">AA20_08690</name>
</gene>
<dbReference type="Proteomes" id="UP000035514">
    <property type="component" value="Unassembled WGS sequence"/>
</dbReference>
<comment type="caution">
    <text evidence="4">The sequence shown here is derived from an EMBL/GenBank/DDBJ whole genome shotgun (WGS) entry which is preliminary data.</text>
</comment>
<protein>
    <recommendedName>
        <fullName evidence="3">SHSP domain-containing protein</fullName>
    </recommendedName>
</protein>
<dbReference type="AlphaFoldDB" id="A0A0G9K2Q8"/>
<dbReference type="InterPro" id="IPR002068">
    <property type="entry name" value="A-crystallin/Hsp20_dom"/>
</dbReference>
<evidence type="ECO:0000256" key="1">
    <source>
        <dbReference type="PROSITE-ProRule" id="PRU00285"/>
    </source>
</evidence>
<name>A0A0G9K2Q8_9BACT</name>
<dbReference type="InterPro" id="IPR008978">
    <property type="entry name" value="HSP20-like_chaperone"/>
</dbReference>
<dbReference type="RefSeq" id="WP_046997007.1">
    <property type="nucleotide sequence ID" value="NZ_JAIQ01000122.1"/>
</dbReference>
<dbReference type="InterPro" id="IPR031107">
    <property type="entry name" value="Small_HSP"/>
</dbReference>
<dbReference type="CDD" id="cd06464">
    <property type="entry name" value="ACD_sHsps-like"/>
    <property type="match status" value="1"/>
</dbReference>
<evidence type="ECO:0000256" key="2">
    <source>
        <dbReference type="RuleBase" id="RU003616"/>
    </source>
</evidence>
<dbReference type="SUPFAM" id="SSF49764">
    <property type="entry name" value="HSP20-like chaperones"/>
    <property type="match status" value="1"/>
</dbReference>
<feature type="domain" description="SHSP" evidence="3">
    <location>
        <begin position="70"/>
        <end position="184"/>
    </location>
</feature>
<evidence type="ECO:0000313" key="4">
    <source>
        <dbReference type="EMBL" id="KLD98487.1"/>
    </source>
</evidence>